<proteinExistence type="predicted"/>
<name>A0A5C5VQ97_9BACT</name>
<evidence type="ECO:0000256" key="1">
    <source>
        <dbReference type="SAM" id="SignalP"/>
    </source>
</evidence>
<dbReference type="EMBL" id="SJPH01000010">
    <property type="protein sequence ID" value="TWT40764.1"/>
    <property type="molecule type" value="Genomic_DNA"/>
</dbReference>
<reference evidence="2 3" key="1">
    <citation type="submission" date="2019-02" db="EMBL/GenBank/DDBJ databases">
        <title>Deep-cultivation of Planctomycetes and their phenomic and genomic characterization uncovers novel biology.</title>
        <authorList>
            <person name="Wiegand S."/>
            <person name="Jogler M."/>
            <person name="Boedeker C."/>
            <person name="Pinto D."/>
            <person name="Vollmers J."/>
            <person name="Rivas-Marin E."/>
            <person name="Kohn T."/>
            <person name="Peeters S.H."/>
            <person name="Heuer A."/>
            <person name="Rast P."/>
            <person name="Oberbeckmann S."/>
            <person name="Bunk B."/>
            <person name="Jeske O."/>
            <person name="Meyerdierks A."/>
            <person name="Storesund J.E."/>
            <person name="Kallscheuer N."/>
            <person name="Luecker S."/>
            <person name="Lage O.M."/>
            <person name="Pohl T."/>
            <person name="Merkel B.J."/>
            <person name="Hornburger P."/>
            <person name="Mueller R.-W."/>
            <person name="Bruemmer F."/>
            <person name="Labrenz M."/>
            <person name="Spormann A.M."/>
            <person name="Op Den Camp H."/>
            <person name="Overmann J."/>
            <person name="Amann R."/>
            <person name="Jetten M.S.M."/>
            <person name="Mascher T."/>
            <person name="Medema M.H."/>
            <person name="Devos D.P."/>
            <person name="Kaster A.-K."/>
            <person name="Ovreas L."/>
            <person name="Rohde M."/>
            <person name="Galperin M.Y."/>
            <person name="Jogler C."/>
        </authorList>
    </citation>
    <scope>NUCLEOTIDE SEQUENCE [LARGE SCALE GENOMIC DNA]</scope>
    <source>
        <strain evidence="2 3">Pla111</strain>
    </source>
</reference>
<keyword evidence="1" id="KW-0732">Signal</keyword>
<evidence type="ECO:0000313" key="3">
    <source>
        <dbReference type="Proteomes" id="UP000318995"/>
    </source>
</evidence>
<keyword evidence="3" id="KW-1185">Reference proteome</keyword>
<sequence precursor="true">MRYLVNSAAILAVACWMVNAAHAAPRAVVDCFEGVLSPQESWTDTQIDPVGWSGDCSAACCGDSCSDAGCCGSTVSGCGAACGCACSPCSLDNCGLLGQGYLTYDACAEGCVLPEMLLGCFACPTEGCFDEFISPMTNPAYFEDPRNVSELRAIFLQHKVPLTAGGGDIQLYALQVRAKLTDRLSLIATRDGYAVSTNPLIDDGWADVDVGLKYALMRDAANQRLLSAGVTYTLPVGSQRTLQDRGDGVFNLFLTGGTEILGCGHWVSAFGGLLPVDQDANSSFVYWSNHFDYQVRRGWYAVTEFNWFHYAQDGAGQLGLPIDGGDLFNLGSAGIEGQNIVTGAIGMKYKPNKKTEVGVAWEVPLTDRRYVLDNRLTVDLILRY</sequence>
<gene>
    <name evidence="2" type="ORF">Pla111_31820</name>
</gene>
<feature type="chain" id="PRO_5023036424" evidence="1">
    <location>
        <begin position="24"/>
        <end position="384"/>
    </location>
</feature>
<dbReference type="Proteomes" id="UP000318995">
    <property type="component" value="Unassembled WGS sequence"/>
</dbReference>
<organism evidence="2 3">
    <name type="scientific">Botrimarina hoheduenensis</name>
    <dbReference type="NCBI Taxonomy" id="2528000"/>
    <lineage>
        <taxon>Bacteria</taxon>
        <taxon>Pseudomonadati</taxon>
        <taxon>Planctomycetota</taxon>
        <taxon>Planctomycetia</taxon>
        <taxon>Pirellulales</taxon>
        <taxon>Lacipirellulaceae</taxon>
        <taxon>Botrimarina</taxon>
    </lineage>
</organism>
<protein>
    <submittedName>
        <fullName evidence="2">Uncharacterized protein</fullName>
    </submittedName>
</protein>
<comment type="caution">
    <text evidence="2">The sequence shown here is derived from an EMBL/GenBank/DDBJ whole genome shotgun (WGS) entry which is preliminary data.</text>
</comment>
<dbReference type="PROSITE" id="PS51257">
    <property type="entry name" value="PROKAR_LIPOPROTEIN"/>
    <property type="match status" value="1"/>
</dbReference>
<accession>A0A5C5VQ97</accession>
<evidence type="ECO:0000313" key="2">
    <source>
        <dbReference type="EMBL" id="TWT40764.1"/>
    </source>
</evidence>
<dbReference type="AlphaFoldDB" id="A0A5C5VQ97"/>
<dbReference type="RefSeq" id="WP_146575375.1">
    <property type="nucleotide sequence ID" value="NZ_SJPH01000010.1"/>
</dbReference>
<dbReference type="OrthoDB" id="7339425at2"/>
<feature type="signal peptide" evidence="1">
    <location>
        <begin position="1"/>
        <end position="23"/>
    </location>
</feature>